<reference evidence="5 6" key="1">
    <citation type="submission" date="2016-10" db="EMBL/GenBank/DDBJ databases">
        <authorList>
            <person name="de Groot N.N."/>
        </authorList>
    </citation>
    <scope>NUCLEOTIDE SEQUENCE [LARGE SCALE GENOMIC DNA]</scope>
    <source>
        <strain evidence="5 6">AB35.6</strain>
    </source>
</reference>
<dbReference type="Proteomes" id="UP000182409">
    <property type="component" value="Unassembled WGS sequence"/>
</dbReference>
<feature type="transmembrane region" description="Helical" evidence="4">
    <location>
        <begin position="306"/>
        <end position="330"/>
    </location>
</feature>
<comment type="similarity">
    <text evidence="1">Belongs to the glycosyltransferase 2 family.</text>
</comment>
<evidence type="ECO:0000313" key="6">
    <source>
        <dbReference type="Proteomes" id="UP000182409"/>
    </source>
</evidence>
<gene>
    <name evidence="5" type="ORF">SAMN05443244_3468</name>
</gene>
<feature type="transmembrane region" description="Helical" evidence="4">
    <location>
        <begin position="336"/>
        <end position="355"/>
    </location>
</feature>
<keyword evidence="4" id="KW-0812">Transmembrane</keyword>
<keyword evidence="4" id="KW-1133">Transmembrane helix</keyword>
<dbReference type="InterPro" id="IPR029044">
    <property type="entry name" value="Nucleotide-diphossugar_trans"/>
</dbReference>
<evidence type="ECO:0000256" key="3">
    <source>
        <dbReference type="ARBA" id="ARBA00022679"/>
    </source>
</evidence>
<evidence type="ECO:0000256" key="4">
    <source>
        <dbReference type="SAM" id="Phobius"/>
    </source>
</evidence>
<dbReference type="Pfam" id="PF13641">
    <property type="entry name" value="Glyco_tranf_2_3"/>
    <property type="match status" value="1"/>
</dbReference>
<dbReference type="SUPFAM" id="SSF53448">
    <property type="entry name" value="Nucleotide-diphospho-sugar transferases"/>
    <property type="match status" value="1"/>
</dbReference>
<dbReference type="PANTHER" id="PTHR43630">
    <property type="entry name" value="POLY-BETA-1,6-N-ACETYL-D-GLUCOSAMINE SYNTHASE"/>
    <property type="match status" value="1"/>
</dbReference>
<dbReference type="EMBL" id="FNSD01000001">
    <property type="protein sequence ID" value="SEC44135.1"/>
    <property type="molecule type" value="Genomic_DNA"/>
</dbReference>
<keyword evidence="2" id="KW-0328">Glycosyltransferase</keyword>
<evidence type="ECO:0000256" key="1">
    <source>
        <dbReference type="ARBA" id="ARBA00006739"/>
    </source>
</evidence>
<dbReference type="RefSeq" id="WP_074655233.1">
    <property type="nucleotide sequence ID" value="NZ_FNSD01000001.1"/>
</dbReference>
<dbReference type="PANTHER" id="PTHR43630:SF1">
    <property type="entry name" value="POLY-BETA-1,6-N-ACETYL-D-GLUCOSAMINE SYNTHASE"/>
    <property type="match status" value="1"/>
</dbReference>
<evidence type="ECO:0000313" key="5">
    <source>
        <dbReference type="EMBL" id="SEC44135.1"/>
    </source>
</evidence>
<dbReference type="CDD" id="cd06438">
    <property type="entry name" value="EpsO_like"/>
    <property type="match status" value="1"/>
</dbReference>
<dbReference type="Gene3D" id="3.90.550.10">
    <property type="entry name" value="Spore Coat Polysaccharide Biosynthesis Protein SpsA, Chain A"/>
    <property type="match status" value="1"/>
</dbReference>
<dbReference type="AlphaFoldDB" id="A0A1H4SIV0"/>
<keyword evidence="3 5" id="KW-0808">Transferase</keyword>
<protein>
    <submittedName>
        <fullName evidence="5">Glycosyltransferase, catalytic subunit of cellulose synthase and poly-beta-1,6-N-acetylglucosamine synthase</fullName>
    </submittedName>
</protein>
<proteinExistence type="inferred from homology"/>
<evidence type="ECO:0000256" key="2">
    <source>
        <dbReference type="ARBA" id="ARBA00022676"/>
    </source>
</evidence>
<organism evidence="5 6">
    <name type="scientific">Terriglobus roseus</name>
    <dbReference type="NCBI Taxonomy" id="392734"/>
    <lineage>
        <taxon>Bacteria</taxon>
        <taxon>Pseudomonadati</taxon>
        <taxon>Acidobacteriota</taxon>
        <taxon>Terriglobia</taxon>
        <taxon>Terriglobales</taxon>
        <taxon>Acidobacteriaceae</taxon>
        <taxon>Terriglobus</taxon>
    </lineage>
</organism>
<dbReference type="GO" id="GO:0016757">
    <property type="term" value="F:glycosyltransferase activity"/>
    <property type="evidence" value="ECO:0007669"/>
    <property type="project" value="UniProtKB-KW"/>
</dbReference>
<sequence>MILVGTLLIGLATVVLLTSTIQLCLTILGERIDDADTRCPPFRETPLSRFILLVPAHDEGADIADTVGNLRSLDYPPSLVRTIVVADNCTDSTGLFARRAGAEVWVRVDSERLGKGFALAWALESVTRTQHDAVVVLDADTIADPNLLRVLDDELRKDEEAKRTVAYQVRYRFHAEGHAWASNASINAKDLEHRSVHHPRMALGLPVVLQGNGFCLPKSVLKAVPWRADSIAEDMEYTLDLMMHRIAVRYIDRVSISARLPALAAHCSSQRIRWAKGNLHLLFTRLSPLAYRALRFRDTFAMHGALLLLCNSRVTTAYALIFTFGGLILAPPAFRAAIVSLIGLSAAAQAAILIATRSSRDHSALEEMKYATRIASAQWQALVHLRQRVWTRTER</sequence>
<keyword evidence="4" id="KW-0472">Membrane</keyword>
<name>A0A1H4SIV0_9BACT</name>
<accession>A0A1H4SIV0</accession>